<evidence type="ECO:0000313" key="3">
    <source>
        <dbReference type="EMBL" id="CDO76922.1"/>
    </source>
</evidence>
<dbReference type="SUPFAM" id="SSF90257">
    <property type="entry name" value="Myosin rod fragments"/>
    <property type="match status" value="1"/>
</dbReference>
<evidence type="ECO:0000313" key="4">
    <source>
        <dbReference type="Proteomes" id="UP000029665"/>
    </source>
</evidence>
<keyword evidence="1" id="KW-0175">Coiled coil</keyword>
<dbReference type="Proteomes" id="UP000029665">
    <property type="component" value="Unassembled WGS sequence"/>
</dbReference>
<keyword evidence="4" id="KW-1185">Reference proteome</keyword>
<dbReference type="PANTHER" id="PTHR43941">
    <property type="entry name" value="STRUCTURAL MAINTENANCE OF CHROMOSOMES PROTEIN 2"/>
    <property type="match status" value="1"/>
</dbReference>
<evidence type="ECO:0000256" key="2">
    <source>
        <dbReference type="SAM" id="MobiDB-lite"/>
    </source>
</evidence>
<dbReference type="OrthoDB" id="3271002at2759"/>
<feature type="region of interest" description="Disordered" evidence="2">
    <location>
        <begin position="889"/>
        <end position="917"/>
    </location>
</feature>
<feature type="compositionally biased region" description="Basic residues" evidence="2">
    <location>
        <begin position="158"/>
        <end position="167"/>
    </location>
</feature>
<name>A0A060SQV3_PYCCI</name>
<evidence type="ECO:0000256" key="1">
    <source>
        <dbReference type="SAM" id="Coils"/>
    </source>
</evidence>
<dbReference type="EMBL" id="CCBP010000430">
    <property type="protein sequence ID" value="CDO76922.1"/>
    <property type="molecule type" value="Genomic_DNA"/>
</dbReference>
<dbReference type="PANTHER" id="PTHR43941:SF1">
    <property type="entry name" value="STRUCTURAL MAINTENANCE OF CHROMOSOMES PROTEIN 2"/>
    <property type="match status" value="1"/>
</dbReference>
<feature type="coiled-coil region" evidence="1">
    <location>
        <begin position="774"/>
        <end position="871"/>
    </location>
</feature>
<proteinExistence type="predicted"/>
<feature type="coiled-coil region" evidence="1">
    <location>
        <begin position="368"/>
        <end position="398"/>
    </location>
</feature>
<dbReference type="Gene3D" id="1.10.287.1490">
    <property type="match status" value="1"/>
</dbReference>
<dbReference type="GO" id="GO:0007076">
    <property type="term" value="P:mitotic chromosome condensation"/>
    <property type="evidence" value="ECO:0007669"/>
    <property type="project" value="TreeGrafter"/>
</dbReference>
<dbReference type="HOGENOM" id="CLU_312846_0_0_1"/>
<dbReference type="GO" id="GO:0000785">
    <property type="term" value="C:chromatin"/>
    <property type="evidence" value="ECO:0007669"/>
    <property type="project" value="TreeGrafter"/>
</dbReference>
<feature type="region of interest" description="Disordered" evidence="2">
    <location>
        <begin position="232"/>
        <end position="272"/>
    </location>
</feature>
<feature type="compositionally biased region" description="Polar residues" evidence="2">
    <location>
        <begin position="252"/>
        <end position="261"/>
    </location>
</feature>
<dbReference type="GO" id="GO:0000796">
    <property type="term" value="C:condensin complex"/>
    <property type="evidence" value="ECO:0007669"/>
    <property type="project" value="TreeGrafter"/>
</dbReference>
<reference evidence="3" key="1">
    <citation type="submission" date="2014-01" db="EMBL/GenBank/DDBJ databases">
        <title>The genome of the white-rot fungus Pycnoporus cinnabarinus: a basidiomycete model with a versatile arsenal for lignocellulosic biomass breakdown.</title>
        <authorList>
            <person name="Levasseur A."/>
            <person name="Lomascolo A."/>
            <person name="Ruiz-Duenas F.J."/>
            <person name="Uzan E."/>
            <person name="Piumi F."/>
            <person name="Kues U."/>
            <person name="Ram A.F.J."/>
            <person name="Murat C."/>
            <person name="Haon M."/>
            <person name="Benoit I."/>
            <person name="Arfi Y."/>
            <person name="Chevret D."/>
            <person name="Drula E."/>
            <person name="Kwon M.J."/>
            <person name="Gouret P."/>
            <person name="Lesage-Meessen L."/>
            <person name="Lombard V."/>
            <person name="Mariette J."/>
            <person name="Noirot C."/>
            <person name="Park J."/>
            <person name="Patyshakuliyeva A."/>
            <person name="Wieneger R.A.B."/>
            <person name="Wosten H.A.B."/>
            <person name="Martin F."/>
            <person name="Coutinho P.M."/>
            <person name="de Vries R."/>
            <person name="Martinez A.T."/>
            <person name="Klopp C."/>
            <person name="Pontarotti P."/>
            <person name="Henrissat B."/>
            <person name="Record E."/>
        </authorList>
    </citation>
    <scope>NUCLEOTIDE SEQUENCE [LARGE SCALE GENOMIC DNA]</scope>
    <source>
        <strain evidence="3">BRFM137</strain>
    </source>
</reference>
<feature type="coiled-coil region" evidence="1">
    <location>
        <begin position="455"/>
        <end position="489"/>
    </location>
</feature>
<dbReference type="STRING" id="5643.A0A060SQV3"/>
<feature type="coiled-coil region" evidence="1">
    <location>
        <begin position="588"/>
        <end position="692"/>
    </location>
</feature>
<sequence>MVRTSRKRAKYTYAEPNPGVLGALSEIQQEHRKHAVHMATLRAQVRKMANARKDNMGPQWSQWVSRTVNRLADDGILDTSDPHGNVMFTPHAKKTITKLRRESSGPGAALSPGLERKIWKDVTRRFSGVGVKRARRTSSAANGLELDLVSSDDVGMPPRKKQARKSSSRLTKSELEAKYESALERLREAEAAQPMDAEELEALQENLAEHQREIAALREELAKLKDRPSIEDRRVTVGTSTSASLLTPPRTQPSLRSSSKDAATVPRSRSAALGVTRTLSGSLISNLSKQPTPEPSDAGSQSSDIDELFSDEDVAMSVFPEITKTASNPAQPYGLATPQSSPLWGDKDDFAAENTVDVSHDSYNARGAEELLSLKDQLKAQSAELEHVREERDLLRSALACREERLNVLESELRARDTELSARISKHALLEKTLATEAERRKEVEDALSASRSAVQLEQQRSSALEADVEALKRTRHDLQQEARSMIMRVESIANELKMAQSDASKWRSAYLDSSGNVETTKLKLTSISEECQALKVAVKRSDAALVETAAEHERTKATLAGVRSELAQSTLALESCLAYQEEMPARLADLERSLEDAVDRTRVLNDTNSALERASGDLQGTVDHLRGQLVHTEAELVIAREEVMQAQKVICDLRASEEDSSRAAIEFRTAVSELELTAEQLRSELHDSIAEVEVLRRGLETEQASRRAAESELLSTRATRDELLSDLADKTVRLSSLTKERDTLLQAQDAWHRDLEFSKAQHANAVVVHAAERSAWEDALATARQTIKNLEARVDGLNTRLSNLSQELTSVTVNRDELSRELQEVHQRSAELEEDLRLARSDVAEAEEEIEELRKAKAEDEASIQNLKSGLAKLRQLQMDALNEVDSKMISAHSAPTPGSRRRSSIAPRLSSGTRP</sequence>
<feature type="region of interest" description="Disordered" evidence="2">
    <location>
        <begin position="284"/>
        <end position="304"/>
    </location>
</feature>
<organism evidence="3 4">
    <name type="scientific">Pycnoporus cinnabarinus</name>
    <name type="common">Cinnabar-red polypore</name>
    <name type="synonym">Trametes cinnabarina</name>
    <dbReference type="NCBI Taxonomy" id="5643"/>
    <lineage>
        <taxon>Eukaryota</taxon>
        <taxon>Fungi</taxon>
        <taxon>Dikarya</taxon>
        <taxon>Basidiomycota</taxon>
        <taxon>Agaricomycotina</taxon>
        <taxon>Agaricomycetes</taxon>
        <taxon>Polyporales</taxon>
        <taxon>Polyporaceae</taxon>
        <taxon>Trametes</taxon>
    </lineage>
</organism>
<dbReference type="GO" id="GO:0000793">
    <property type="term" value="C:condensed chromosome"/>
    <property type="evidence" value="ECO:0007669"/>
    <property type="project" value="TreeGrafter"/>
</dbReference>
<dbReference type="OMA" id="HAVHMAT"/>
<gene>
    <name evidence="3" type="ORF">BN946_scf185006.g4</name>
</gene>
<feature type="region of interest" description="Disordered" evidence="2">
    <location>
        <begin position="149"/>
        <end position="173"/>
    </location>
</feature>
<protein>
    <submittedName>
        <fullName evidence="3">Uncharacterized protein</fullName>
    </submittedName>
</protein>
<accession>A0A060SQV3</accession>
<comment type="caution">
    <text evidence="3">The sequence shown here is derived from an EMBL/GenBank/DDBJ whole genome shotgun (WGS) entry which is preliminary data.</text>
</comment>
<dbReference type="GO" id="GO:0003682">
    <property type="term" value="F:chromatin binding"/>
    <property type="evidence" value="ECO:0007669"/>
    <property type="project" value="TreeGrafter"/>
</dbReference>
<dbReference type="Gene3D" id="1.20.5.340">
    <property type="match status" value="1"/>
</dbReference>
<dbReference type="AlphaFoldDB" id="A0A060SQV3"/>